<dbReference type="AlphaFoldDB" id="A0A7S1PVP9"/>
<protein>
    <recommendedName>
        <fullName evidence="9">RING-type domain-containing protein</fullName>
    </recommendedName>
</protein>
<dbReference type="InterPro" id="IPR001841">
    <property type="entry name" value="Znf_RING"/>
</dbReference>
<accession>A0A7S1PVP9</accession>
<keyword evidence="4 8" id="KW-0863">Zinc-finger</keyword>
<comment type="subcellular location">
    <subcellularLocation>
        <location evidence="1">Membrane</location>
        <topology evidence="1">Single-pass membrane protein</topology>
    </subcellularLocation>
</comment>
<dbReference type="SMART" id="SM00184">
    <property type="entry name" value="RING"/>
    <property type="match status" value="1"/>
</dbReference>
<dbReference type="Pfam" id="PF13639">
    <property type="entry name" value="zf-RING_2"/>
    <property type="match status" value="1"/>
</dbReference>
<sequence length="299" mass="31373">MATSTPWSKVSGFLDSVAQQVRGGSSELVQAVRNTESIDAFPVASQAKSLLQVASGDRAGASRTQENFTRRCVGVSQVRSTIEQLHGDGAAAAQTRAEFSRSLSTADERARNALSSGLAESRRALSTADEAARAALATSASMGAQAVSSAQGAARTAASVSASAGHDLAQRTKQATQRGSEAAAAVAHQLCELDLGRRFSELVQKPSARRSEASCGSSSSPHAPASSLDEYTILAKVMPSQSGAQCACCLDGLRQGEKIRVLPCFHTIHDACAQKWLYANPICPVCRCDIRAALEQHRR</sequence>
<organism evidence="10">
    <name type="scientific">Alexandrium catenella</name>
    <name type="common">Red tide dinoflagellate</name>
    <name type="synonym">Gonyaulax catenella</name>
    <dbReference type="NCBI Taxonomy" id="2925"/>
    <lineage>
        <taxon>Eukaryota</taxon>
        <taxon>Sar</taxon>
        <taxon>Alveolata</taxon>
        <taxon>Dinophyceae</taxon>
        <taxon>Gonyaulacales</taxon>
        <taxon>Pyrocystaceae</taxon>
        <taxon>Alexandrium</taxon>
    </lineage>
</organism>
<evidence type="ECO:0000259" key="9">
    <source>
        <dbReference type="PROSITE" id="PS50089"/>
    </source>
</evidence>
<evidence type="ECO:0000256" key="5">
    <source>
        <dbReference type="ARBA" id="ARBA00022833"/>
    </source>
</evidence>
<dbReference type="SUPFAM" id="SSF57850">
    <property type="entry name" value="RING/U-box"/>
    <property type="match status" value="1"/>
</dbReference>
<evidence type="ECO:0000313" key="10">
    <source>
        <dbReference type="EMBL" id="CAD9103892.1"/>
    </source>
</evidence>
<evidence type="ECO:0000256" key="2">
    <source>
        <dbReference type="ARBA" id="ARBA00022692"/>
    </source>
</evidence>
<dbReference type="EMBL" id="HBGE01014800">
    <property type="protein sequence ID" value="CAD9103892.1"/>
    <property type="molecule type" value="Transcribed_RNA"/>
</dbReference>
<keyword evidence="5" id="KW-0862">Zinc</keyword>
<evidence type="ECO:0000256" key="4">
    <source>
        <dbReference type="ARBA" id="ARBA00022771"/>
    </source>
</evidence>
<evidence type="ECO:0000256" key="1">
    <source>
        <dbReference type="ARBA" id="ARBA00004167"/>
    </source>
</evidence>
<dbReference type="Gene3D" id="3.30.40.10">
    <property type="entry name" value="Zinc/RING finger domain, C3HC4 (zinc finger)"/>
    <property type="match status" value="1"/>
</dbReference>
<dbReference type="InterPro" id="IPR051653">
    <property type="entry name" value="E3_ligase_sorting_rcpt"/>
</dbReference>
<proteinExistence type="predicted"/>
<evidence type="ECO:0000256" key="8">
    <source>
        <dbReference type="PROSITE-ProRule" id="PRU00175"/>
    </source>
</evidence>
<keyword evidence="6" id="KW-1133">Transmembrane helix</keyword>
<feature type="domain" description="RING-type" evidence="9">
    <location>
        <begin position="246"/>
        <end position="287"/>
    </location>
</feature>
<evidence type="ECO:0000256" key="3">
    <source>
        <dbReference type="ARBA" id="ARBA00022723"/>
    </source>
</evidence>
<keyword evidence="2" id="KW-0812">Transmembrane</keyword>
<dbReference type="GO" id="GO:0016020">
    <property type="term" value="C:membrane"/>
    <property type="evidence" value="ECO:0007669"/>
    <property type="project" value="UniProtKB-SubCell"/>
</dbReference>
<dbReference type="InterPro" id="IPR013083">
    <property type="entry name" value="Znf_RING/FYVE/PHD"/>
</dbReference>
<evidence type="ECO:0000256" key="7">
    <source>
        <dbReference type="ARBA" id="ARBA00023136"/>
    </source>
</evidence>
<dbReference type="GO" id="GO:0008270">
    <property type="term" value="F:zinc ion binding"/>
    <property type="evidence" value="ECO:0007669"/>
    <property type="project" value="UniProtKB-KW"/>
</dbReference>
<evidence type="ECO:0000256" key="6">
    <source>
        <dbReference type="ARBA" id="ARBA00022989"/>
    </source>
</evidence>
<dbReference type="PANTHER" id="PTHR47168:SF1">
    <property type="entry name" value="OS02G0798600 PROTEIN"/>
    <property type="match status" value="1"/>
</dbReference>
<name>A0A7S1PVP9_ALECA</name>
<dbReference type="PROSITE" id="PS50089">
    <property type="entry name" value="ZF_RING_2"/>
    <property type="match status" value="1"/>
</dbReference>
<keyword evidence="7" id="KW-0472">Membrane</keyword>
<gene>
    <name evidence="10" type="ORF">ACAT0790_LOCUS8745</name>
</gene>
<reference evidence="10" key="1">
    <citation type="submission" date="2021-01" db="EMBL/GenBank/DDBJ databases">
        <authorList>
            <person name="Corre E."/>
            <person name="Pelletier E."/>
            <person name="Niang G."/>
            <person name="Scheremetjew M."/>
            <person name="Finn R."/>
            <person name="Kale V."/>
            <person name="Holt S."/>
            <person name="Cochrane G."/>
            <person name="Meng A."/>
            <person name="Brown T."/>
            <person name="Cohen L."/>
        </authorList>
    </citation>
    <scope>NUCLEOTIDE SEQUENCE</scope>
    <source>
        <strain evidence="10">OF101</strain>
    </source>
</reference>
<dbReference type="PANTHER" id="PTHR47168">
    <property type="entry name" value="RING ZINC FINGER DOMAIN SUPERFAMILY PROTEIN-RELATED"/>
    <property type="match status" value="1"/>
</dbReference>
<keyword evidence="3" id="KW-0479">Metal-binding</keyword>